<proteinExistence type="inferred from homology"/>
<dbReference type="Gene3D" id="3.10.290.60">
    <property type="entry name" value="Ubiquitin-activating enzyme E1, UFD domain"/>
    <property type="match status" value="1"/>
</dbReference>
<dbReference type="InterPro" id="IPR019572">
    <property type="entry name" value="UBA_E1_SCCH"/>
</dbReference>
<dbReference type="InterPro" id="IPR042063">
    <property type="entry name" value="Ubi_acti_E1_SCCH"/>
</dbReference>
<evidence type="ECO:0000256" key="1">
    <source>
        <dbReference type="ARBA" id="ARBA00004906"/>
    </source>
</evidence>
<dbReference type="InterPro" id="IPR035985">
    <property type="entry name" value="Ubiquitin-activating_enz"/>
</dbReference>
<protein>
    <submittedName>
        <fullName evidence="10">Ubiquitin-activating enzyme E1 C-terminal domain-containing protein</fullName>
    </submittedName>
</protein>
<keyword evidence="9" id="KW-1185">Reference proteome</keyword>
<dbReference type="GO" id="GO:0006511">
    <property type="term" value="P:ubiquitin-dependent protein catabolic process"/>
    <property type="evidence" value="ECO:0007669"/>
    <property type="project" value="TreeGrafter"/>
</dbReference>
<dbReference type="GO" id="GO:0005524">
    <property type="term" value="F:ATP binding"/>
    <property type="evidence" value="ECO:0007669"/>
    <property type="project" value="UniProtKB-KW"/>
</dbReference>
<dbReference type="FunFam" id="1.10.10.2660:FF:000001">
    <property type="entry name" value="Ubiquitin-activating enzyme E1 1"/>
    <property type="match status" value="1"/>
</dbReference>
<evidence type="ECO:0000256" key="7">
    <source>
        <dbReference type="PROSITE-ProRule" id="PRU10132"/>
    </source>
</evidence>
<dbReference type="Proteomes" id="UP000887565">
    <property type="component" value="Unplaced"/>
</dbReference>
<evidence type="ECO:0000256" key="2">
    <source>
        <dbReference type="ARBA" id="ARBA00005673"/>
    </source>
</evidence>
<dbReference type="FunFam" id="3.10.290.60:FF:000001">
    <property type="entry name" value="Ubiquitin-activating enzyme E1 2"/>
    <property type="match status" value="1"/>
</dbReference>
<reference evidence="10" key="1">
    <citation type="submission" date="2022-11" db="UniProtKB">
        <authorList>
            <consortium name="WormBaseParasite"/>
        </authorList>
    </citation>
    <scope>IDENTIFICATION</scope>
</reference>
<dbReference type="Gene3D" id="1.10.10.2660">
    <property type="entry name" value="Ubiquitin-activating enzyme E1, SCCH domain"/>
    <property type="match status" value="1"/>
</dbReference>
<sequence>MDRRCVYYRKPLLETGTLGAKGNTQVIYPFLTESYSSSQDPPEKSIPICTVKHFPNQIEHTIQWARELFTGLFANPAETVNQFVDDPRLFHKRLEKMHAGQKFDMLNVVKRFLIDEKPTSAEKCVEWARRLLDESFDWDIRQLLHNFPADQVTSNGAKFWSGTKRCPKPMKFDPNDKEQMEFIFSAASLRAQMYNLTPIDDRQLVVKIAQGVVLPVFEPKSGVHIAVNDSELQQQSSDLCDADRLQELNLCLAKLKVDKTFKLNPIDFEKDDDSNHHVDFITAASNLRAANYSIPIADKLKIVAGDGKCKLEVFKNGFIELALPFFGFAEPMKAPTKQYYDNKFTLWDRFEVDGDITLKDLFDHMITKYKLEISMLSQGVCILYSFFLDNAKRQDRMKMTLRKLVETTSGKPIPPHVKSLVLEPLCCDDKGEDVEVPYINYILPKPN</sequence>
<evidence type="ECO:0000256" key="5">
    <source>
        <dbReference type="ARBA" id="ARBA00022786"/>
    </source>
</evidence>
<dbReference type="GO" id="GO:0004839">
    <property type="term" value="F:ubiquitin activating enzyme activity"/>
    <property type="evidence" value="ECO:0007669"/>
    <property type="project" value="TreeGrafter"/>
</dbReference>
<dbReference type="SUPFAM" id="SSF69572">
    <property type="entry name" value="Activating enzymes of the ubiquitin-like proteins"/>
    <property type="match status" value="1"/>
</dbReference>
<dbReference type="GO" id="GO:0005737">
    <property type="term" value="C:cytoplasm"/>
    <property type="evidence" value="ECO:0007669"/>
    <property type="project" value="TreeGrafter"/>
</dbReference>
<keyword evidence="6" id="KW-0067">ATP-binding</keyword>
<feature type="active site" description="Glycyl thioester intermediate" evidence="7">
    <location>
        <position position="49"/>
    </location>
</feature>
<organism evidence="9 10">
    <name type="scientific">Romanomermis culicivorax</name>
    <name type="common">Nematode worm</name>
    <dbReference type="NCBI Taxonomy" id="13658"/>
    <lineage>
        <taxon>Eukaryota</taxon>
        <taxon>Metazoa</taxon>
        <taxon>Ecdysozoa</taxon>
        <taxon>Nematoda</taxon>
        <taxon>Enoplea</taxon>
        <taxon>Dorylaimia</taxon>
        <taxon>Mermithida</taxon>
        <taxon>Mermithoidea</taxon>
        <taxon>Mermithidae</taxon>
        <taxon>Romanomermis</taxon>
    </lineage>
</organism>
<evidence type="ECO:0000313" key="9">
    <source>
        <dbReference type="Proteomes" id="UP000887565"/>
    </source>
</evidence>
<dbReference type="PANTHER" id="PTHR10953">
    <property type="entry name" value="UBIQUITIN-ACTIVATING ENZYME E1"/>
    <property type="match status" value="1"/>
</dbReference>
<dbReference type="SMART" id="SM00985">
    <property type="entry name" value="UBA_e1_C"/>
    <property type="match status" value="1"/>
</dbReference>
<evidence type="ECO:0000313" key="10">
    <source>
        <dbReference type="WBParaSite" id="nRc.2.0.1.t04937-RA"/>
    </source>
</evidence>
<name>A0A915HU58_ROMCU</name>
<dbReference type="PANTHER" id="PTHR10953:SF4">
    <property type="entry name" value="UBIQUITIN-ACTIVATING ENZYME E1 C-TERMINAL DOMAIN-CONTAINING PROTEIN"/>
    <property type="match status" value="1"/>
</dbReference>
<dbReference type="InterPro" id="IPR018965">
    <property type="entry name" value="Ub-activating_enz_E1_C"/>
</dbReference>
<keyword evidence="3" id="KW-0436">Ligase</keyword>
<dbReference type="OMA" id="YKVILDH"/>
<comment type="pathway">
    <text evidence="1">Protein modification; protein ubiquitination.</text>
</comment>
<feature type="domain" description="Ubiquitin-activating enzyme E1 C-terminal" evidence="8">
    <location>
        <begin position="314"/>
        <end position="439"/>
    </location>
</feature>
<keyword evidence="4" id="KW-0547">Nucleotide-binding</keyword>
<dbReference type="Pfam" id="PF09358">
    <property type="entry name" value="E1_UFD"/>
    <property type="match status" value="1"/>
</dbReference>
<dbReference type="InterPro" id="IPR045886">
    <property type="entry name" value="ThiF/MoeB/HesA"/>
</dbReference>
<comment type="similarity">
    <text evidence="2">Belongs to the ubiquitin-activating E1 family.</text>
</comment>
<keyword evidence="5" id="KW-0833">Ubl conjugation pathway</keyword>
<evidence type="ECO:0000259" key="8">
    <source>
        <dbReference type="SMART" id="SM00985"/>
    </source>
</evidence>
<dbReference type="GO" id="GO:0005634">
    <property type="term" value="C:nucleus"/>
    <property type="evidence" value="ECO:0007669"/>
    <property type="project" value="TreeGrafter"/>
</dbReference>
<dbReference type="InterPro" id="IPR033127">
    <property type="entry name" value="UBQ-activ_enz_E1_Cys_AS"/>
</dbReference>
<evidence type="ECO:0000256" key="6">
    <source>
        <dbReference type="ARBA" id="ARBA00022840"/>
    </source>
</evidence>
<dbReference type="Pfam" id="PF10585">
    <property type="entry name" value="UBA_E1_SCCH"/>
    <property type="match status" value="1"/>
</dbReference>
<evidence type="ECO:0000256" key="4">
    <source>
        <dbReference type="ARBA" id="ARBA00022741"/>
    </source>
</evidence>
<dbReference type="WBParaSite" id="nRc.2.0.1.t04937-RA">
    <property type="protein sequence ID" value="nRc.2.0.1.t04937-RA"/>
    <property type="gene ID" value="nRc.2.0.1.g04937"/>
</dbReference>
<accession>A0A915HU58</accession>
<dbReference type="AlphaFoldDB" id="A0A915HU58"/>
<dbReference type="InterPro" id="IPR038252">
    <property type="entry name" value="UBA_E1_C_sf"/>
</dbReference>
<dbReference type="GO" id="GO:0006974">
    <property type="term" value="P:DNA damage response"/>
    <property type="evidence" value="ECO:0007669"/>
    <property type="project" value="TreeGrafter"/>
</dbReference>
<evidence type="ECO:0000256" key="3">
    <source>
        <dbReference type="ARBA" id="ARBA00022598"/>
    </source>
</evidence>
<dbReference type="PROSITE" id="PS00865">
    <property type="entry name" value="UBIQUITIN_ACTIVAT_2"/>
    <property type="match status" value="1"/>
</dbReference>